<keyword evidence="3" id="KW-1185">Reference proteome</keyword>
<keyword evidence="1" id="KW-0732">Signal</keyword>
<evidence type="ECO:0000256" key="1">
    <source>
        <dbReference type="SAM" id="SignalP"/>
    </source>
</evidence>
<dbReference type="AlphaFoldDB" id="A0A2H3BGL7"/>
<feature type="chain" id="PRO_5013937602" description="Cytochrome P450" evidence="1">
    <location>
        <begin position="17"/>
        <end position="87"/>
    </location>
</feature>
<gene>
    <name evidence="2" type="ORF">ARMSODRAFT_559474</name>
</gene>
<evidence type="ECO:0000313" key="3">
    <source>
        <dbReference type="Proteomes" id="UP000218334"/>
    </source>
</evidence>
<protein>
    <recommendedName>
        <fullName evidence="4">Cytochrome P450</fullName>
    </recommendedName>
</protein>
<sequence>MLFFVVLCVSVGYCSLQIVKFCWRQHTSFLRLIPGPKEGSFIFGNLREVLLMKGNPSVEHEQWLQHCGPTLSLKGFFGVRKSYFVRG</sequence>
<evidence type="ECO:0000313" key="2">
    <source>
        <dbReference type="EMBL" id="PBK62973.1"/>
    </source>
</evidence>
<feature type="signal peptide" evidence="1">
    <location>
        <begin position="1"/>
        <end position="16"/>
    </location>
</feature>
<evidence type="ECO:0008006" key="4">
    <source>
        <dbReference type="Google" id="ProtNLM"/>
    </source>
</evidence>
<reference evidence="3" key="1">
    <citation type="journal article" date="2017" name="Nat. Ecol. Evol.">
        <title>Genome expansion and lineage-specific genetic innovations in the forest pathogenic fungi Armillaria.</title>
        <authorList>
            <person name="Sipos G."/>
            <person name="Prasanna A.N."/>
            <person name="Walter M.C."/>
            <person name="O'Connor E."/>
            <person name="Balint B."/>
            <person name="Krizsan K."/>
            <person name="Kiss B."/>
            <person name="Hess J."/>
            <person name="Varga T."/>
            <person name="Slot J."/>
            <person name="Riley R."/>
            <person name="Boka B."/>
            <person name="Rigling D."/>
            <person name="Barry K."/>
            <person name="Lee J."/>
            <person name="Mihaltcheva S."/>
            <person name="LaButti K."/>
            <person name="Lipzen A."/>
            <person name="Waldron R."/>
            <person name="Moloney N.M."/>
            <person name="Sperisen C."/>
            <person name="Kredics L."/>
            <person name="Vagvoelgyi C."/>
            <person name="Patrignani A."/>
            <person name="Fitzpatrick D."/>
            <person name="Nagy I."/>
            <person name="Doyle S."/>
            <person name="Anderson J.B."/>
            <person name="Grigoriev I.V."/>
            <person name="Gueldener U."/>
            <person name="Muensterkoetter M."/>
            <person name="Nagy L.G."/>
        </authorList>
    </citation>
    <scope>NUCLEOTIDE SEQUENCE [LARGE SCALE GENOMIC DNA]</scope>
    <source>
        <strain evidence="3">28-4</strain>
    </source>
</reference>
<accession>A0A2H3BGL7</accession>
<dbReference type="EMBL" id="KZ293462">
    <property type="protein sequence ID" value="PBK62973.1"/>
    <property type="molecule type" value="Genomic_DNA"/>
</dbReference>
<name>A0A2H3BGL7_9AGAR</name>
<proteinExistence type="predicted"/>
<organism evidence="2 3">
    <name type="scientific">Armillaria solidipes</name>
    <dbReference type="NCBI Taxonomy" id="1076256"/>
    <lineage>
        <taxon>Eukaryota</taxon>
        <taxon>Fungi</taxon>
        <taxon>Dikarya</taxon>
        <taxon>Basidiomycota</taxon>
        <taxon>Agaricomycotina</taxon>
        <taxon>Agaricomycetes</taxon>
        <taxon>Agaricomycetidae</taxon>
        <taxon>Agaricales</taxon>
        <taxon>Marasmiineae</taxon>
        <taxon>Physalacriaceae</taxon>
        <taxon>Armillaria</taxon>
    </lineage>
</organism>
<dbReference type="Proteomes" id="UP000218334">
    <property type="component" value="Unassembled WGS sequence"/>
</dbReference>